<dbReference type="InterPro" id="IPR000904">
    <property type="entry name" value="Sec7_dom"/>
</dbReference>
<feature type="compositionally biased region" description="Low complexity" evidence="10">
    <location>
        <begin position="1408"/>
        <end position="1431"/>
    </location>
</feature>
<dbReference type="InterPro" id="IPR035999">
    <property type="entry name" value="Sec7_dom_sf"/>
</dbReference>
<dbReference type="InterPro" id="IPR039355">
    <property type="entry name" value="Transcription_factor_GATA"/>
</dbReference>
<feature type="region of interest" description="Disordered" evidence="10">
    <location>
        <begin position="939"/>
        <end position="1027"/>
    </location>
</feature>
<dbReference type="Proteomes" id="UP000284842">
    <property type="component" value="Unassembled WGS sequence"/>
</dbReference>
<keyword evidence="2" id="KW-0479">Metal-binding</keyword>
<dbReference type="EMBL" id="NHTK01001381">
    <property type="protein sequence ID" value="PPQ98627.1"/>
    <property type="molecule type" value="Genomic_DNA"/>
</dbReference>
<evidence type="ECO:0000256" key="1">
    <source>
        <dbReference type="ARBA" id="ARBA00004123"/>
    </source>
</evidence>
<feature type="compositionally biased region" description="Low complexity" evidence="10">
    <location>
        <begin position="939"/>
        <end position="958"/>
    </location>
</feature>
<feature type="compositionally biased region" description="Polar residues" evidence="10">
    <location>
        <begin position="1517"/>
        <end position="1529"/>
    </location>
</feature>
<feature type="region of interest" description="Disordered" evidence="10">
    <location>
        <begin position="1541"/>
        <end position="1578"/>
    </location>
</feature>
<feature type="compositionally biased region" description="Basic and acidic residues" evidence="10">
    <location>
        <begin position="2327"/>
        <end position="2336"/>
    </location>
</feature>
<feature type="compositionally biased region" description="Polar residues" evidence="10">
    <location>
        <begin position="1784"/>
        <end position="1803"/>
    </location>
</feature>
<feature type="region of interest" description="Disordered" evidence="10">
    <location>
        <begin position="1120"/>
        <end position="1139"/>
    </location>
</feature>
<dbReference type="Pfam" id="PF08550">
    <property type="entry name" value="GATA_AreA"/>
    <property type="match status" value="1"/>
</dbReference>
<dbReference type="PROSITE" id="PS00344">
    <property type="entry name" value="GATA_ZN_FINGER_1"/>
    <property type="match status" value="1"/>
</dbReference>
<keyword evidence="4" id="KW-0862">Zinc</keyword>
<feature type="region of interest" description="Disordered" evidence="10">
    <location>
        <begin position="518"/>
        <end position="571"/>
    </location>
</feature>
<keyword evidence="3 8" id="KW-0863">Zinc-finger</keyword>
<feature type="compositionally biased region" description="Low complexity" evidence="10">
    <location>
        <begin position="549"/>
        <end position="571"/>
    </location>
</feature>
<dbReference type="Gene3D" id="1.10.1000.11">
    <property type="entry name" value="Arf Nucleotide-binding Site Opener,domain 2"/>
    <property type="match status" value="1"/>
</dbReference>
<evidence type="ECO:0000256" key="10">
    <source>
        <dbReference type="SAM" id="MobiDB-lite"/>
    </source>
</evidence>
<feature type="coiled-coil region" evidence="9">
    <location>
        <begin position="2197"/>
        <end position="2224"/>
    </location>
</feature>
<feature type="region of interest" description="Disordered" evidence="10">
    <location>
        <begin position="1"/>
        <end position="25"/>
    </location>
</feature>
<feature type="region of interest" description="Disordered" evidence="10">
    <location>
        <begin position="654"/>
        <end position="702"/>
    </location>
</feature>
<feature type="domain" description="GATA-type" evidence="11">
    <location>
        <begin position="759"/>
        <end position="812"/>
    </location>
</feature>
<dbReference type="Pfam" id="PF00320">
    <property type="entry name" value="GATA"/>
    <property type="match status" value="1"/>
</dbReference>
<evidence type="ECO:0000313" key="14">
    <source>
        <dbReference type="Proteomes" id="UP000284842"/>
    </source>
</evidence>
<keyword evidence="6" id="KW-0804">Transcription</keyword>
<dbReference type="GO" id="GO:0000981">
    <property type="term" value="F:DNA-binding transcription factor activity, RNA polymerase II-specific"/>
    <property type="evidence" value="ECO:0007669"/>
    <property type="project" value="TreeGrafter"/>
</dbReference>
<feature type="region of interest" description="Disordered" evidence="10">
    <location>
        <begin position="810"/>
        <end position="864"/>
    </location>
</feature>
<feature type="compositionally biased region" description="Polar residues" evidence="10">
    <location>
        <begin position="523"/>
        <end position="537"/>
    </location>
</feature>
<evidence type="ECO:0000313" key="13">
    <source>
        <dbReference type="EMBL" id="PPQ98627.1"/>
    </source>
</evidence>
<feature type="compositionally biased region" description="Low complexity" evidence="10">
    <location>
        <begin position="2147"/>
        <end position="2157"/>
    </location>
</feature>
<dbReference type="PANTHER" id="PTHR10071:SF281">
    <property type="entry name" value="BOX A-BINDING FACTOR-RELATED"/>
    <property type="match status" value="1"/>
</dbReference>
<feature type="compositionally biased region" description="Polar residues" evidence="10">
    <location>
        <begin position="815"/>
        <end position="824"/>
    </location>
</feature>
<dbReference type="InterPro" id="IPR013860">
    <property type="entry name" value="AreA_GATA"/>
</dbReference>
<feature type="compositionally biased region" description="Polar residues" evidence="10">
    <location>
        <begin position="96"/>
        <end position="122"/>
    </location>
</feature>
<name>A0A409Y6F9_9AGAR</name>
<dbReference type="GO" id="GO:0008270">
    <property type="term" value="F:zinc ion binding"/>
    <property type="evidence" value="ECO:0007669"/>
    <property type="project" value="UniProtKB-KW"/>
</dbReference>
<sequence>MSDWPNNIFPASSSNSTSSSYADRPLNNNIPPSLWMSSLNSSNNYHLLPHHQQQHQQHHLNSSFIHNFSQDSPTSPTSPSTDSKSTLFTDLFSDDLFNNNPPLSPQQTSPFTSPRPSGSPVLQASEIDPEQLAKEDPLATQVWKMYARTKVSLPHAQRMENLTWRMMALALKKKKDEEDAAAAAAAAAVATSPTTPNVTIQHAPTLSDPLPDGNDHHHQQLLPQPQQDERGRRIDKGKARVHVVGFEGIHQDHEDMGAIPMDWRAMSRSRSRISMDWRPTSRSRSRPPESTTSADTFDHPGLYDYNYHRHPVSALTMSGPSLLSQGRRSPASAIPSQHSTFDQHHQLAVLYESSPDNLNYFDNAPEEQRYPVQPNFDSFIPSSLPVAGLHGYTRVPVPIRSSQDQSQRRFPRFVRKSSFDHTAQREDIIPTQRGRQQLNPKSVLVDTLSGTKRPADAIHSDVLLRADPSSFAHHQLSPLHDHIAAANANAANNSGSAGTSPFPSSSFNFSFPPYDTVFDHQNHPSQVPLQASYSPTHYQHPRLPGHIKSTLASSPSTASPSTSSSYPSTSAQSEGLSAAAAAASAVMAESYAQLNAVAGADDLDYRQLMGLVYPNLDQSPVLGGYTVDPTHILGAASGAHSQLDSVSAATNYSGTFHPSPSSDDWANSGVPSSSNASPEPYNASNASTPPSTENGSGSSAARVNGNITRKYISLQQGAQDVQRKKSVSANSPTSNDNTSSTTTPEGTGPSDSVKAEDGEQTPTLCTNCQTTNTPLWRRDPEGQPLCNACGLFYKLHGVVRPLSLKTDVIKKRNRASGTPSTSSRKGGVSTLPKLASSTTRPRSQSSSLLTGLTTNKGMMPAPRPPNVAVGAVTIKRQRRTSAGADTYFFFFFCDMNAQRQLHRRISRTDLDFEQALKAEGTVVLKEGIDVNSLGVVDSPSPLNRSFTSSSSTSNTPVNRGISRIPLQGPSTPLVIPPTPSPAPSSAGPAIAAAATANTSSAIRSNSRLGTQSSVAPSPASSSHDLFLDAEDTDRQATATNRRSMYRSPGTSSSPDLATLLRKAKERGAPVSSSTTAGPSVEKGKRERGPKRDPDPVPPLPSAFSSTTLVASPAVYSKAEHQHDWATSPAKEGTVKAAKSSVRAKTSALWGRMMGQSVRERSKTDASLHPSSASSNSLMNAFTPPVPPIPAEHRTATTSPIHDVFSGGSNGSASHYTPPRSIDQGKPLPPIVGTPVKTLSPRTRDGEDLDERSIVFVDKMSAALPPLPASTSTTPLPSPRVEKRRSMSYSEVDFPVAPPTSSVRLPETPDNRGKNKLASSLPAPATTAITSNTKNSSSSSAPVLEHKWDDTTLNGLLDVFKGELSSLDRGDASLDLRDPSSPGRQLLYRKKTNGLVLSMESKDDRGINTPPETVASPVSPTSPISPISSTVEGDSSAIVPPRSSSLNSPARYSIGSVSNPPTVRVSNGQSRVKSGPYQQTSPRPGDPNNRLRVLHRSTASSSEPSLIPPIDDLRLNDRSPSSAGVSRKASLNSSLHAYRSTVSGSSSVLSRPSQQDLKSPDSTTVTSSSTPFIQGDETGDLETRGKELATRCWNEDEDFLSKEKIAEWLGGIGQINSVALRHYVDFLDFTNLRLDLAFRRLCSKLYLKAETQQVDRILEQFSRRYWDCNPNSLYGSANIVHAVSYSLLLLNTDLHVADLSTRMSRNQFVRNTMTAIQSQLQPNMAPARLSSSDLTYDDCASSIQGVGSDETEMATRSKRSDSITSWNSLPREALAPALGSHSLATNLNSGNNGSTPSVAISNGHDSARPSHLSGRQWESDMESLLKEMYAAIKHQQILQPLSTSITRSSLSSLSPGGAAMLRNRSLRGQPDRLMTLKRGSIRGIQSILSVQQGVSPYSSNSSIDGRVSPSPSFATSTHEVFLYGSSSSFLNPSIGFASNLSHTIIREAQEDDDRSVHSEGSTSTTISISDEELALLGAPWAKEGMLCRKQYYESAGKRAKDKSWLDVFVVIQKGELNMFIFGDHTSGASGTFGGGNWLANARPVGALHLAHALAHALPPPGYPKRPHCMVLTLANRAVYFFQAGTEELVNEWVATCNYWAARTSKEPLAGGVSNMEYGWNRVIDVYGHGRRSVSQTDFSRDVEGSDAVSVRSGKSGKSTRSRYGWKDGAATMRGSPLRTDKTFINEWKAPLPPTVSSVHDEESQYEALRKHVDALKNDLEKHNELREPMSALYPPRSSNAIKAQSNWEEKSQYLLREIVKYELYVDSLRDAMTLRLKKRGEKALERALNHATPVDEPAANKKWGPEGAAIREEPEPLTPGPRHHQFHRRETAEGDDD</sequence>
<reference evidence="13 14" key="1">
    <citation type="journal article" date="2018" name="Evol. Lett.">
        <title>Horizontal gene cluster transfer increased hallucinogenic mushroom diversity.</title>
        <authorList>
            <person name="Reynolds H.T."/>
            <person name="Vijayakumar V."/>
            <person name="Gluck-Thaler E."/>
            <person name="Korotkin H.B."/>
            <person name="Matheny P.B."/>
            <person name="Slot J.C."/>
        </authorList>
    </citation>
    <scope>NUCLEOTIDE SEQUENCE [LARGE SCALE GENOMIC DNA]</scope>
    <source>
        <strain evidence="13 14">2629</strain>
    </source>
</reference>
<feature type="compositionally biased region" description="Low complexity" evidence="10">
    <location>
        <begin position="274"/>
        <end position="293"/>
    </location>
</feature>
<dbReference type="Gene3D" id="3.30.50.10">
    <property type="entry name" value="Erythroid Transcription Factor GATA-1, subunit A"/>
    <property type="match status" value="1"/>
</dbReference>
<feature type="region of interest" description="Disordered" evidence="10">
    <location>
        <begin position="66"/>
        <end position="85"/>
    </location>
</feature>
<protein>
    <recommendedName>
        <fullName evidence="15">SEC7 domain-containing protein</fullName>
    </recommendedName>
</protein>
<dbReference type="GO" id="GO:0005085">
    <property type="term" value="F:guanyl-nucleotide exchange factor activity"/>
    <property type="evidence" value="ECO:0007669"/>
    <property type="project" value="InterPro"/>
</dbReference>
<comment type="subcellular location">
    <subcellularLocation>
        <location evidence="1">Nucleus</location>
    </subcellularLocation>
</comment>
<feature type="compositionally biased region" description="Low complexity" evidence="10">
    <location>
        <begin position="983"/>
        <end position="1022"/>
    </location>
</feature>
<feature type="region of interest" description="Disordered" evidence="10">
    <location>
        <begin position="274"/>
        <end position="300"/>
    </location>
</feature>
<evidence type="ECO:0000256" key="8">
    <source>
        <dbReference type="PROSITE-ProRule" id="PRU00094"/>
    </source>
</evidence>
<dbReference type="Pfam" id="PF15410">
    <property type="entry name" value="PH_9"/>
    <property type="match status" value="1"/>
</dbReference>
<evidence type="ECO:0000256" key="7">
    <source>
        <dbReference type="ARBA" id="ARBA00023242"/>
    </source>
</evidence>
<dbReference type="Gene3D" id="2.30.29.30">
    <property type="entry name" value="Pleckstrin-homology domain (PH domain)/Phosphotyrosine-binding domain (PTB)"/>
    <property type="match status" value="1"/>
</dbReference>
<dbReference type="Pfam" id="PF01369">
    <property type="entry name" value="Sec7"/>
    <property type="match status" value="1"/>
</dbReference>
<dbReference type="CDD" id="cd00202">
    <property type="entry name" value="ZnF_GATA"/>
    <property type="match status" value="1"/>
</dbReference>
<feature type="compositionally biased region" description="Polar residues" evidence="10">
    <location>
        <begin position="191"/>
        <end position="204"/>
    </location>
</feature>
<dbReference type="PROSITE" id="PS50190">
    <property type="entry name" value="SEC7"/>
    <property type="match status" value="1"/>
</dbReference>
<dbReference type="GO" id="GO:0005634">
    <property type="term" value="C:nucleus"/>
    <property type="evidence" value="ECO:0007669"/>
    <property type="project" value="UniProtKB-SubCell"/>
</dbReference>
<accession>A0A409Y6F9</accession>
<feature type="domain" description="SEC7" evidence="12">
    <location>
        <begin position="1571"/>
        <end position="1748"/>
    </location>
</feature>
<feature type="region of interest" description="Disordered" evidence="10">
    <location>
        <begin position="2143"/>
        <end position="2163"/>
    </location>
</feature>
<dbReference type="CDD" id="cd00171">
    <property type="entry name" value="Sec7"/>
    <property type="match status" value="1"/>
</dbReference>
<dbReference type="InParanoid" id="A0A409Y6F9"/>
<feature type="region of interest" description="Disordered" evidence="10">
    <location>
        <begin position="1784"/>
        <end position="1812"/>
    </location>
</feature>
<evidence type="ECO:0000259" key="12">
    <source>
        <dbReference type="PROSITE" id="PS50190"/>
    </source>
</evidence>
<dbReference type="InterPro" id="IPR000679">
    <property type="entry name" value="Znf_GATA"/>
</dbReference>
<feature type="compositionally biased region" description="Low complexity" evidence="10">
    <location>
        <begin position="69"/>
        <end position="85"/>
    </location>
</feature>
<evidence type="ECO:0008006" key="15">
    <source>
        <dbReference type="Google" id="ProtNLM"/>
    </source>
</evidence>
<feature type="region of interest" description="Disordered" evidence="10">
    <location>
        <begin position="1153"/>
        <end position="1179"/>
    </location>
</feature>
<feature type="region of interest" description="Disordered" evidence="10">
    <location>
        <begin position="187"/>
        <end position="232"/>
    </location>
</feature>
<organism evidence="13 14">
    <name type="scientific">Panaeolus cyanescens</name>
    <dbReference type="NCBI Taxonomy" id="181874"/>
    <lineage>
        <taxon>Eukaryota</taxon>
        <taxon>Fungi</taxon>
        <taxon>Dikarya</taxon>
        <taxon>Basidiomycota</taxon>
        <taxon>Agaricomycotina</taxon>
        <taxon>Agaricomycetes</taxon>
        <taxon>Agaricomycetidae</taxon>
        <taxon>Agaricales</taxon>
        <taxon>Agaricineae</taxon>
        <taxon>Galeropsidaceae</taxon>
        <taxon>Panaeolus</taxon>
    </lineage>
</organism>
<dbReference type="GO" id="GO:0032012">
    <property type="term" value="P:regulation of ARF protein signal transduction"/>
    <property type="evidence" value="ECO:0007669"/>
    <property type="project" value="InterPro"/>
</dbReference>
<dbReference type="GO" id="GO:0000122">
    <property type="term" value="P:negative regulation of transcription by RNA polymerase II"/>
    <property type="evidence" value="ECO:0007669"/>
    <property type="project" value="TreeGrafter"/>
</dbReference>
<evidence type="ECO:0000256" key="9">
    <source>
        <dbReference type="SAM" id="Coils"/>
    </source>
</evidence>
<keyword evidence="7" id="KW-0539">Nucleus</keyword>
<feature type="region of interest" description="Disordered" evidence="10">
    <location>
        <begin position="1397"/>
        <end position="1529"/>
    </location>
</feature>
<gene>
    <name evidence="13" type="ORF">CVT24_003960</name>
</gene>
<proteinExistence type="predicted"/>
<dbReference type="GO" id="GO:0045944">
    <property type="term" value="P:positive regulation of transcription by RNA polymerase II"/>
    <property type="evidence" value="ECO:0007669"/>
    <property type="project" value="TreeGrafter"/>
</dbReference>
<keyword evidence="5" id="KW-0805">Transcription regulation</keyword>
<feature type="compositionally biased region" description="Low complexity" evidence="10">
    <location>
        <begin position="1324"/>
        <end position="1340"/>
    </location>
</feature>
<dbReference type="SMART" id="SM00233">
    <property type="entry name" value="PH"/>
    <property type="match status" value="1"/>
</dbReference>
<dbReference type="PRINTS" id="PR00619">
    <property type="entry name" value="GATAZNFINGER"/>
</dbReference>
<dbReference type="STRING" id="181874.A0A409Y6F9"/>
<evidence type="ECO:0000256" key="2">
    <source>
        <dbReference type="ARBA" id="ARBA00022723"/>
    </source>
</evidence>
<dbReference type="SUPFAM" id="SSF48425">
    <property type="entry name" value="Sec7 domain"/>
    <property type="match status" value="1"/>
</dbReference>
<evidence type="ECO:0000256" key="4">
    <source>
        <dbReference type="ARBA" id="ARBA00022833"/>
    </source>
</evidence>
<keyword evidence="14" id="KW-1185">Reference proteome</keyword>
<feature type="compositionally biased region" description="Basic and acidic residues" evidence="10">
    <location>
        <begin position="1081"/>
        <end position="1094"/>
    </location>
</feature>
<feature type="compositionally biased region" description="Low complexity" evidence="10">
    <location>
        <begin position="1263"/>
        <end position="1274"/>
    </location>
</feature>
<evidence type="ECO:0000256" key="6">
    <source>
        <dbReference type="ARBA" id="ARBA00023163"/>
    </source>
</evidence>
<dbReference type="GO" id="GO:0000978">
    <property type="term" value="F:RNA polymerase II cis-regulatory region sequence-specific DNA binding"/>
    <property type="evidence" value="ECO:0007669"/>
    <property type="project" value="TreeGrafter"/>
</dbReference>
<feature type="compositionally biased region" description="Low complexity" evidence="10">
    <location>
        <begin position="1166"/>
        <end position="1179"/>
    </location>
</feature>
<feature type="compositionally biased region" description="Low complexity" evidence="10">
    <location>
        <begin position="728"/>
        <end position="752"/>
    </location>
</feature>
<dbReference type="PROSITE" id="PS50114">
    <property type="entry name" value="GATA_ZN_FINGER_2"/>
    <property type="match status" value="1"/>
</dbReference>
<feature type="region of interest" description="Disordered" evidence="10">
    <location>
        <begin position="1205"/>
        <end position="1247"/>
    </location>
</feature>
<evidence type="ECO:0000256" key="5">
    <source>
        <dbReference type="ARBA" id="ARBA00023015"/>
    </source>
</evidence>
<feature type="region of interest" description="Disordered" evidence="10">
    <location>
        <begin position="715"/>
        <end position="780"/>
    </location>
</feature>
<dbReference type="InterPro" id="IPR011993">
    <property type="entry name" value="PH-like_dom_sf"/>
</dbReference>
<feature type="region of interest" description="Disordered" evidence="10">
    <location>
        <begin position="2290"/>
        <end position="2336"/>
    </location>
</feature>
<feature type="region of interest" description="Disordered" evidence="10">
    <location>
        <begin position="1742"/>
        <end position="1763"/>
    </location>
</feature>
<feature type="compositionally biased region" description="Polar residues" evidence="10">
    <location>
        <begin position="760"/>
        <end position="774"/>
    </location>
</feature>
<dbReference type="InterPro" id="IPR001849">
    <property type="entry name" value="PH_domain"/>
</dbReference>
<evidence type="ECO:0000256" key="3">
    <source>
        <dbReference type="ARBA" id="ARBA00022771"/>
    </source>
</evidence>
<feature type="compositionally biased region" description="Low complexity" evidence="10">
    <location>
        <begin position="1541"/>
        <end position="1552"/>
    </location>
</feature>
<dbReference type="SMART" id="SM00401">
    <property type="entry name" value="ZnF_GATA"/>
    <property type="match status" value="1"/>
</dbReference>
<dbReference type="SUPFAM" id="SSF57716">
    <property type="entry name" value="Glucocorticoid receptor-like (DNA-binding domain)"/>
    <property type="match status" value="1"/>
</dbReference>
<dbReference type="InterPro" id="IPR013088">
    <property type="entry name" value="Znf_NHR/GATA"/>
</dbReference>
<feature type="compositionally biased region" description="Low complexity" evidence="10">
    <location>
        <begin position="836"/>
        <end position="854"/>
    </location>
</feature>
<evidence type="ECO:0000259" key="11">
    <source>
        <dbReference type="PROSITE" id="PS50114"/>
    </source>
</evidence>
<feature type="region of interest" description="Disordered" evidence="10">
    <location>
        <begin position="1063"/>
        <end position="1104"/>
    </location>
</feature>
<dbReference type="InterPro" id="IPR041681">
    <property type="entry name" value="PH_9"/>
</dbReference>
<feature type="region of interest" description="Disordered" evidence="10">
    <location>
        <begin position="96"/>
        <end position="129"/>
    </location>
</feature>
<dbReference type="SUPFAM" id="SSF50729">
    <property type="entry name" value="PH domain-like"/>
    <property type="match status" value="1"/>
</dbReference>
<dbReference type="PANTHER" id="PTHR10071">
    <property type="entry name" value="TRANSCRIPTION FACTOR GATA FAMILY MEMBER"/>
    <property type="match status" value="1"/>
</dbReference>
<feature type="compositionally biased region" description="Polar residues" evidence="10">
    <location>
        <begin position="1441"/>
        <end position="1481"/>
    </location>
</feature>
<dbReference type="InterPro" id="IPR023394">
    <property type="entry name" value="Sec7_C_sf"/>
</dbReference>
<comment type="caution">
    <text evidence="13">The sequence shown here is derived from an EMBL/GenBank/DDBJ whole genome shotgun (WGS) entry which is preliminary data.</text>
</comment>
<feature type="region of interest" description="Disordered" evidence="10">
    <location>
        <begin position="1263"/>
        <end position="1341"/>
    </location>
</feature>
<dbReference type="FunFam" id="3.30.50.10:FF:000007">
    <property type="entry name" value="Nitrogen regulatory AreA, N-terminal"/>
    <property type="match status" value="1"/>
</dbReference>
<dbReference type="OrthoDB" id="2157641at2759"/>
<dbReference type="SMART" id="SM00222">
    <property type="entry name" value="Sec7"/>
    <property type="match status" value="1"/>
</dbReference>
<keyword evidence="9" id="KW-0175">Coiled coil</keyword>